<feature type="region of interest" description="Disordered" evidence="2">
    <location>
        <begin position="445"/>
        <end position="464"/>
    </location>
</feature>
<proteinExistence type="inferred from homology"/>
<name>A0ABW5RJ28_9MICO</name>
<keyword evidence="6" id="KW-1185">Reference proteome</keyword>
<dbReference type="InterPro" id="IPR050922">
    <property type="entry name" value="LytR/CpsA/Psr_CW_biosynth"/>
</dbReference>
<dbReference type="Proteomes" id="UP001597453">
    <property type="component" value="Unassembled WGS sequence"/>
</dbReference>
<feature type="transmembrane region" description="Helical" evidence="3">
    <location>
        <begin position="51"/>
        <end position="69"/>
    </location>
</feature>
<feature type="domain" description="Cell envelope-related transcriptional attenuator" evidence="4">
    <location>
        <begin position="250"/>
        <end position="371"/>
    </location>
</feature>
<dbReference type="RefSeq" id="WP_066058980.1">
    <property type="nucleotide sequence ID" value="NZ_JBHUNF010000002.1"/>
</dbReference>
<keyword evidence="3" id="KW-0472">Membrane</keyword>
<dbReference type="Pfam" id="PF03816">
    <property type="entry name" value="LytR_cpsA_psr"/>
    <property type="match status" value="1"/>
</dbReference>
<evidence type="ECO:0000313" key="5">
    <source>
        <dbReference type="EMBL" id="MFD2674586.1"/>
    </source>
</evidence>
<dbReference type="PANTHER" id="PTHR33392">
    <property type="entry name" value="POLYISOPRENYL-TEICHOIC ACID--PEPTIDOGLYCAN TEICHOIC ACID TRANSFERASE TAGU"/>
    <property type="match status" value="1"/>
</dbReference>
<accession>A0ABW5RJ28</accession>
<sequence>MSNRPLRHPDTSSPEFMTRRAWWLLGSNLVIPGTGPLLAGNRRFGRLGLRIWLGVLLALLVTVLLFFVFRGPLFFVLSTWWGLTILGLCILVLGLWMCLTVLETVRQVQLFRVDAMARGLILALALIIGVIPVFVAGYLTSQVFAVRTAVSNLFGDENAGMKFPSDGRINIMMLGGDTGEDREGTRPDSISVMSFDSVSGQLTTVGLPRTLTGFSFSEGPMQEMYPESYDSCAVDVCYLNSVYTEVTTYDYDMYADAKAHGSDPGIEATRDAVEWITGLQIHYYVMVDMSGFAALVDAMGGVEVDVKERVGLGINDDGSPDWQPPSVYIEPGKQTLNGEMALWYARSRYETTDYARMKRQRELQDAIIAQLPKAMMSRSSQILKAIEEVVRTDIPEGAVGLVADLALKSRGRDDNVRVDLAPPVLEIEDITPDYEYARELIHKGFAGEAPPTEAPAAPEEEPVE</sequence>
<dbReference type="NCBIfam" id="TIGR00350">
    <property type="entry name" value="lytR_cpsA_psr"/>
    <property type="match status" value="1"/>
</dbReference>
<comment type="similarity">
    <text evidence="1">Belongs to the LytR/CpsA/Psr (LCP) family.</text>
</comment>
<keyword evidence="3" id="KW-1133">Transmembrane helix</keyword>
<gene>
    <name evidence="5" type="ORF">ACFSUQ_04635</name>
</gene>
<protein>
    <submittedName>
        <fullName evidence="5">LCP family protein</fullName>
    </submittedName>
</protein>
<feature type="transmembrane region" description="Helical" evidence="3">
    <location>
        <begin position="120"/>
        <end position="139"/>
    </location>
</feature>
<dbReference type="Gene3D" id="3.40.630.190">
    <property type="entry name" value="LCP protein"/>
    <property type="match status" value="1"/>
</dbReference>
<feature type="compositionally biased region" description="Low complexity" evidence="2">
    <location>
        <begin position="446"/>
        <end position="457"/>
    </location>
</feature>
<evidence type="ECO:0000256" key="1">
    <source>
        <dbReference type="ARBA" id="ARBA00006068"/>
    </source>
</evidence>
<feature type="transmembrane region" description="Helical" evidence="3">
    <location>
        <begin position="75"/>
        <end position="99"/>
    </location>
</feature>
<reference evidence="6" key="1">
    <citation type="journal article" date="2019" name="Int. J. Syst. Evol. Microbiol.">
        <title>The Global Catalogue of Microorganisms (GCM) 10K type strain sequencing project: providing services to taxonomists for standard genome sequencing and annotation.</title>
        <authorList>
            <consortium name="The Broad Institute Genomics Platform"/>
            <consortium name="The Broad Institute Genome Sequencing Center for Infectious Disease"/>
            <person name="Wu L."/>
            <person name="Ma J."/>
        </authorList>
    </citation>
    <scope>NUCLEOTIDE SEQUENCE [LARGE SCALE GENOMIC DNA]</scope>
    <source>
        <strain evidence="6">TISTR 1511</strain>
    </source>
</reference>
<evidence type="ECO:0000313" key="6">
    <source>
        <dbReference type="Proteomes" id="UP001597453"/>
    </source>
</evidence>
<evidence type="ECO:0000259" key="4">
    <source>
        <dbReference type="Pfam" id="PF03816"/>
    </source>
</evidence>
<evidence type="ECO:0000256" key="3">
    <source>
        <dbReference type="SAM" id="Phobius"/>
    </source>
</evidence>
<dbReference type="EMBL" id="JBHUNF010000002">
    <property type="protein sequence ID" value="MFD2674586.1"/>
    <property type="molecule type" value="Genomic_DNA"/>
</dbReference>
<feature type="transmembrane region" description="Helical" evidence="3">
    <location>
        <begin position="20"/>
        <end position="39"/>
    </location>
</feature>
<comment type="caution">
    <text evidence="5">The sequence shown here is derived from an EMBL/GenBank/DDBJ whole genome shotgun (WGS) entry which is preliminary data.</text>
</comment>
<organism evidence="5 6">
    <name type="scientific">Gulosibacter bifidus</name>
    <dbReference type="NCBI Taxonomy" id="272239"/>
    <lineage>
        <taxon>Bacteria</taxon>
        <taxon>Bacillati</taxon>
        <taxon>Actinomycetota</taxon>
        <taxon>Actinomycetes</taxon>
        <taxon>Micrococcales</taxon>
        <taxon>Microbacteriaceae</taxon>
        <taxon>Gulosibacter</taxon>
    </lineage>
</organism>
<dbReference type="InterPro" id="IPR004474">
    <property type="entry name" value="LytR_CpsA_psr"/>
</dbReference>
<evidence type="ECO:0000256" key="2">
    <source>
        <dbReference type="SAM" id="MobiDB-lite"/>
    </source>
</evidence>
<keyword evidence="3" id="KW-0812">Transmembrane</keyword>
<dbReference type="PANTHER" id="PTHR33392:SF6">
    <property type="entry name" value="POLYISOPRENYL-TEICHOIC ACID--PEPTIDOGLYCAN TEICHOIC ACID TRANSFERASE TAGU"/>
    <property type="match status" value="1"/>
</dbReference>